<dbReference type="SUPFAM" id="SSF101898">
    <property type="entry name" value="NHL repeat"/>
    <property type="match status" value="1"/>
</dbReference>
<evidence type="ECO:0000313" key="4">
    <source>
        <dbReference type="Proteomes" id="UP001595443"/>
    </source>
</evidence>
<protein>
    <submittedName>
        <fullName evidence="3">Esterase-like activity of phytase family protein</fullName>
    </submittedName>
</protein>
<name>A0ABV7ACD9_9RHOB</name>
<organism evidence="3 4">
    <name type="scientific">Acidimangrovimonas pyrenivorans</name>
    <dbReference type="NCBI Taxonomy" id="2030798"/>
    <lineage>
        <taxon>Bacteria</taxon>
        <taxon>Pseudomonadati</taxon>
        <taxon>Pseudomonadota</taxon>
        <taxon>Alphaproteobacteria</taxon>
        <taxon>Rhodobacterales</taxon>
        <taxon>Paracoccaceae</taxon>
        <taxon>Acidimangrovimonas</taxon>
    </lineage>
</organism>
<sequence>MRQRPGLALIAALLLLQAPMGRAALASPAQLVGTYVWRLNERWFGGFSGLELSEDGTRFVVLSDRGNYASGRFTRNAAGAITGATLGPRHPVVDRRGRVLPRWKADSEGLAIAPDGRMYISFEGVQRVLEYDRRGGAAKILPRHPDFKNMPLNGSLEPLAIDRQGALYTLPERDPKDGPLKLYRFSHGKWSQSFTLPREGEFLPVGADFGPDGKFYLLERRFAGVVGFASRVRRFSLGPQGPGPGETLFQSRLGAHDNLEGLAVWRDTAGHIRLTMVSDDNFSLFQRTELVDYVVTE</sequence>
<evidence type="ECO:0000313" key="3">
    <source>
        <dbReference type="EMBL" id="MFC2966976.1"/>
    </source>
</evidence>
<feature type="chain" id="PRO_5047538590" evidence="1">
    <location>
        <begin position="24"/>
        <end position="297"/>
    </location>
</feature>
<accession>A0ABV7ACD9</accession>
<dbReference type="InterPro" id="IPR027372">
    <property type="entry name" value="Phytase-like_dom"/>
</dbReference>
<dbReference type="EMBL" id="JBHRSK010000003">
    <property type="protein sequence ID" value="MFC2966976.1"/>
    <property type="molecule type" value="Genomic_DNA"/>
</dbReference>
<dbReference type="Proteomes" id="UP001595443">
    <property type="component" value="Unassembled WGS sequence"/>
</dbReference>
<evidence type="ECO:0000259" key="2">
    <source>
        <dbReference type="Pfam" id="PF13449"/>
    </source>
</evidence>
<keyword evidence="1" id="KW-0732">Signal</keyword>
<proteinExistence type="predicted"/>
<evidence type="ECO:0000256" key="1">
    <source>
        <dbReference type="SAM" id="SignalP"/>
    </source>
</evidence>
<gene>
    <name evidence="3" type="ORF">ACFOES_02615</name>
</gene>
<keyword evidence="4" id="KW-1185">Reference proteome</keyword>
<dbReference type="RefSeq" id="WP_377831605.1">
    <property type="nucleotide sequence ID" value="NZ_JBHRSK010000003.1"/>
</dbReference>
<dbReference type="InterPro" id="IPR011042">
    <property type="entry name" value="6-blade_b-propeller_TolB-like"/>
</dbReference>
<feature type="domain" description="Phytase-like" evidence="2">
    <location>
        <begin position="43"/>
        <end position="282"/>
    </location>
</feature>
<dbReference type="InterPro" id="IPR014567">
    <property type="entry name" value="UCP031900"/>
</dbReference>
<reference evidence="4" key="1">
    <citation type="journal article" date="2019" name="Int. J. Syst. Evol. Microbiol.">
        <title>The Global Catalogue of Microorganisms (GCM) 10K type strain sequencing project: providing services to taxonomists for standard genome sequencing and annotation.</title>
        <authorList>
            <consortium name="The Broad Institute Genomics Platform"/>
            <consortium name="The Broad Institute Genome Sequencing Center for Infectious Disease"/>
            <person name="Wu L."/>
            <person name="Ma J."/>
        </authorList>
    </citation>
    <scope>NUCLEOTIDE SEQUENCE [LARGE SCALE GENOMIC DNA]</scope>
    <source>
        <strain evidence="4">KCTC 62192</strain>
    </source>
</reference>
<dbReference type="Pfam" id="PF13449">
    <property type="entry name" value="Phytase-like"/>
    <property type="match status" value="1"/>
</dbReference>
<dbReference type="PIRSF" id="PIRSF031900">
    <property type="entry name" value="UCP031900"/>
    <property type="match status" value="1"/>
</dbReference>
<comment type="caution">
    <text evidence="3">The sequence shown here is derived from an EMBL/GenBank/DDBJ whole genome shotgun (WGS) entry which is preliminary data.</text>
</comment>
<dbReference type="Gene3D" id="2.120.10.30">
    <property type="entry name" value="TolB, C-terminal domain"/>
    <property type="match status" value="1"/>
</dbReference>
<feature type="signal peptide" evidence="1">
    <location>
        <begin position="1"/>
        <end position="23"/>
    </location>
</feature>